<accession>A0AAQ3WHG7</accession>
<dbReference type="Proteomes" id="UP001341281">
    <property type="component" value="Chromosome 03"/>
</dbReference>
<keyword evidence="2" id="KW-1185">Reference proteome</keyword>
<evidence type="ECO:0000313" key="1">
    <source>
        <dbReference type="EMBL" id="WVZ61692.1"/>
    </source>
</evidence>
<gene>
    <name evidence="1" type="ORF">U9M48_011525</name>
</gene>
<protein>
    <submittedName>
        <fullName evidence="1">Uncharacterized protein</fullName>
    </submittedName>
</protein>
<evidence type="ECO:0000313" key="2">
    <source>
        <dbReference type="Proteomes" id="UP001341281"/>
    </source>
</evidence>
<dbReference type="PANTHER" id="PTHR33377:SF4">
    <property type="entry name" value="OS07G0285800 PROTEIN"/>
    <property type="match status" value="1"/>
</dbReference>
<organism evidence="1 2">
    <name type="scientific">Paspalum notatum var. saurae</name>
    <dbReference type="NCBI Taxonomy" id="547442"/>
    <lineage>
        <taxon>Eukaryota</taxon>
        <taxon>Viridiplantae</taxon>
        <taxon>Streptophyta</taxon>
        <taxon>Embryophyta</taxon>
        <taxon>Tracheophyta</taxon>
        <taxon>Spermatophyta</taxon>
        <taxon>Magnoliopsida</taxon>
        <taxon>Liliopsida</taxon>
        <taxon>Poales</taxon>
        <taxon>Poaceae</taxon>
        <taxon>PACMAD clade</taxon>
        <taxon>Panicoideae</taxon>
        <taxon>Andropogonodae</taxon>
        <taxon>Paspaleae</taxon>
        <taxon>Paspalinae</taxon>
        <taxon>Paspalum</taxon>
    </lineage>
</organism>
<dbReference type="PANTHER" id="PTHR33377">
    <property type="entry name" value="OS10G0134700 PROTEIN-RELATED"/>
    <property type="match status" value="1"/>
</dbReference>
<dbReference type="SMART" id="SM01157">
    <property type="entry name" value="DUF1719"/>
    <property type="match status" value="1"/>
</dbReference>
<name>A0AAQ3WHG7_PASNO</name>
<sequence>AERGSGPIVARGCLPVMAEMVCPALVQEAVSRGVSFAWGNCENKALSPGHMMERLEMAISELELALERSLKLPITDVSLLQRRKMIKCAYVQAMELLDKHKQQAAPVSQEQMSSQGVKRKRWIFQLKNVPIIASLASLNMDDVRKFEWFADCAGKFMRDVESGCSLRHYTFCNPIARHLLEGKTLMCHLDQGTQVGNVYIWPTYSEERGVEVVLGYDYTGSTITDKCFYLFLVLRLSESMDIVRIATECLQFLTPQFKLAAESAMGELSLLPNLLVQDSPLVCAPLRSHPRVSYQSNSTLPPGPIICCKASRHGVSSFFLRKPEGLPPTIPQQQCFILCSEIENTEIP</sequence>
<dbReference type="AlphaFoldDB" id="A0AAQ3WHG7"/>
<proteinExistence type="predicted"/>
<feature type="non-terminal residue" evidence="1">
    <location>
        <position position="1"/>
    </location>
</feature>
<dbReference type="Pfam" id="PF08224">
    <property type="entry name" value="DUF1719"/>
    <property type="match status" value="1"/>
</dbReference>
<dbReference type="EMBL" id="CP144747">
    <property type="protein sequence ID" value="WVZ61692.1"/>
    <property type="molecule type" value="Genomic_DNA"/>
</dbReference>
<reference evidence="1 2" key="1">
    <citation type="submission" date="2024-02" db="EMBL/GenBank/DDBJ databases">
        <title>High-quality chromosome-scale genome assembly of Pensacola bahiagrass (Paspalum notatum Flugge var. saurae).</title>
        <authorList>
            <person name="Vega J.M."/>
            <person name="Podio M."/>
            <person name="Orjuela J."/>
            <person name="Siena L.A."/>
            <person name="Pessino S.C."/>
            <person name="Combes M.C."/>
            <person name="Mariac C."/>
            <person name="Albertini E."/>
            <person name="Pupilli F."/>
            <person name="Ortiz J.P.A."/>
            <person name="Leblanc O."/>
        </authorList>
    </citation>
    <scope>NUCLEOTIDE SEQUENCE [LARGE SCALE GENOMIC DNA]</scope>
    <source>
        <strain evidence="1">R1</strain>
        <tissue evidence="1">Leaf</tissue>
    </source>
</reference>
<dbReference type="InterPro" id="IPR013181">
    <property type="entry name" value="DUF1719"/>
</dbReference>